<organism evidence="2 3">
    <name type="scientific">Streptosporangium oxazolinicum</name>
    <dbReference type="NCBI Taxonomy" id="909287"/>
    <lineage>
        <taxon>Bacteria</taxon>
        <taxon>Bacillati</taxon>
        <taxon>Actinomycetota</taxon>
        <taxon>Actinomycetes</taxon>
        <taxon>Streptosporangiales</taxon>
        <taxon>Streptosporangiaceae</taxon>
        <taxon>Streptosporangium</taxon>
    </lineage>
</organism>
<dbReference type="Proteomes" id="UP001501251">
    <property type="component" value="Unassembled WGS sequence"/>
</dbReference>
<feature type="region of interest" description="Disordered" evidence="1">
    <location>
        <begin position="297"/>
        <end position="321"/>
    </location>
</feature>
<comment type="caution">
    <text evidence="2">The sequence shown here is derived from an EMBL/GenBank/DDBJ whole genome shotgun (WGS) entry which is preliminary data.</text>
</comment>
<gene>
    <name evidence="2" type="ORF">GCM10022252_41720</name>
</gene>
<proteinExistence type="predicted"/>
<name>A0ABP8B1W0_9ACTN</name>
<dbReference type="RefSeq" id="WP_344919632.1">
    <property type="nucleotide sequence ID" value="NZ_BAABAQ010000007.1"/>
</dbReference>
<evidence type="ECO:0000313" key="3">
    <source>
        <dbReference type="Proteomes" id="UP001501251"/>
    </source>
</evidence>
<sequence>MNATLTAFVPPTESGHDLLDNWIRPICARLGIRLAVALPGAGQATAIAAQRASTFVVWDCSVEGPEDVYGAFNTRAKLDPGSIILSRTPLPRNVLTRASHAPVHGETLSNPELGVWLERRLRRVLGVARTPAPRLPGPGGHYWMFDDPADYFLSFHGERRQEAGEWRAAFEKAHSVTVRMVPPREYSYPAEVVTRQQMWEGVARLMYEIIATGRAIVHPAPDYFASFWTVSELLATLWLLPRGSTPPMITSAYAARPSGGIRRLEHLSARAVLGVPLLGDAQADRFARLINHSDPVTTAPRFRRPPEGTGRTGAGTMKHVGHHDPELAVSRFWDEMRVPCPVCAPRGRAPAKVDWDRHMNLSWDERGVDHYGYFTARREDLGTGGIRCPGCRTHLKLVNEHGVRTLWTPVPEGEFQRDLPVIQRDPVWQVLPDGPRGAEPLPGKKDVDTASGLRGRGSPTGKRWLSTRCFV</sequence>
<evidence type="ECO:0000313" key="2">
    <source>
        <dbReference type="EMBL" id="GAA4195601.1"/>
    </source>
</evidence>
<reference evidence="3" key="1">
    <citation type="journal article" date="2019" name="Int. J. Syst. Evol. Microbiol.">
        <title>The Global Catalogue of Microorganisms (GCM) 10K type strain sequencing project: providing services to taxonomists for standard genome sequencing and annotation.</title>
        <authorList>
            <consortium name="The Broad Institute Genomics Platform"/>
            <consortium name="The Broad Institute Genome Sequencing Center for Infectious Disease"/>
            <person name="Wu L."/>
            <person name="Ma J."/>
        </authorList>
    </citation>
    <scope>NUCLEOTIDE SEQUENCE [LARGE SCALE GENOMIC DNA]</scope>
    <source>
        <strain evidence="3">JCM 17388</strain>
    </source>
</reference>
<protein>
    <submittedName>
        <fullName evidence="2">Uncharacterized protein</fullName>
    </submittedName>
</protein>
<evidence type="ECO:0000256" key="1">
    <source>
        <dbReference type="SAM" id="MobiDB-lite"/>
    </source>
</evidence>
<accession>A0ABP8B1W0</accession>
<dbReference type="EMBL" id="BAABAQ010000007">
    <property type="protein sequence ID" value="GAA4195601.1"/>
    <property type="molecule type" value="Genomic_DNA"/>
</dbReference>
<feature type="region of interest" description="Disordered" evidence="1">
    <location>
        <begin position="433"/>
        <end position="460"/>
    </location>
</feature>
<keyword evidence="3" id="KW-1185">Reference proteome</keyword>